<dbReference type="Gene3D" id="2.160.10.10">
    <property type="entry name" value="Hexapeptide repeat proteins"/>
    <property type="match status" value="1"/>
</dbReference>
<dbReference type="OrthoDB" id="2643438at2"/>
<sequence>MDVHSDGRSGGTAGKIPDSLPDDSLDRASGGDSGDTTDDLALDSTGDGISGTDSGIPTDDPKALDYNGWLFWQCADEEQRAAQRERQRALTERCGAEIGPRTFLSPLAMISPTVLRIGADSYISAHAYVTGTLNAGNDCTVNPFTVVRGTVTLGSGVRIGAHSSILGFNHSMAPDRPVFRQPVTERGITIGDDVWIGSNAVVVDGVTIGSHAVVGAGAVVTRDVPEWAVVAGNPARFIRDRRTPKSAARSARAALADRLAAFAERAAAQADAVVARCWEPEATAPDGTATGRYVDAPGASATLRAHADAVEITHLLAGRAPVQLPVADHVRRLRQNQDPRTGLTPPLDADGGHGPAPTGFEDGAAHYHVLSLGYALDLLGSRFEYPVAAVARMLPEELIAFVDGLPWQRSGWEAGAGVDTIGTALMWNLRRGREPAAGERASVDAFFGRLLTHCHPDTGMWSRPRPADGLLQPVNGYYRATRGSFAQFGLPVPHPERAIDTVLRHAADARHFGPGRSTACNVLDVAHPLWLTGRQTSHRAAEAEEWALDQIDGLIGTWTDGQGFPFRVPPLSGPSHAEHRPGLQGTEMWLATLWYLADLAGLAESLGYRPRGVHRPEPAVDLAAL</sequence>
<protein>
    <submittedName>
        <fullName evidence="5">Acetyltransferase</fullName>
    </submittedName>
</protein>
<feature type="region of interest" description="Disordered" evidence="4">
    <location>
        <begin position="333"/>
        <end position="360"/>
    </location>
</feature>
<dbReference type="SUPFAM" id="SSF51161">
    <property type="entry name" value="Trimeric LpxA-like enzymes"/>
    <property type="match status" value="1"/>
</dbReference>
<evidence type="ECO:0000256" key="4">
    <source>
        <dbReference type="SAM" id="MobiDB-lite"/>
    </source>
</evidence>
<keyword evidence="3" id="KW-0677">Repeat</keyword>
<dbReference type="PANTHER" id="PTHR23416">
    <property type="entry name" value="SIALIC ACID SYNTHASE-RELATED"/>
    <property type="match status" value="1"/>
</dbReference>
<keyword evidence="6" id="KW-1185">Reference proteome</keyword>
<accession>A0A1W7D1B9</accession>
<dbReference type="EMBL" id="CP021121">
    <property type="protein sequence ID" value="ARQ70814.1"/>
    <property type="molecule type" value="Genomic_DNA"/>
</dbReference>
<dbReference type="Proteomes" id="UP000194218">
    <property type="component" value="Chromosome"/>
</dbReference>
<comment type="similarity">
    <text evidence="1">Belongs to the transferase hexapeptide repeat family.</text>
</comment>
<evidence type="ECO:0000256" key="3">
    <source>
        <dbReference type="ARBA" id="ARBA00022737"/>
    </source>
</evidence>
<dbReference type="InterPro" id="IPR011004">
    <property type="entry name" value="Trimer_LpxA-like_sf"/>
</dbReference>
<feature type="compositionally biased region" description="Low complexity" evidence="4">
    <location>
        <begin position="42"/>
        <end position="56"/>
    </location>
</feature>
<evidence type="ECO:0000313" key="5">
    <source>
        <dbReference type="EMBL" id="ARQ70814.1"/>
    </source>
</evidence>
<proteinExistence type="inferred from homology"/>
<dbReference type="PANTHER" id="PTHR23416:SF23">
    <property type="entry name" value="ACETYLTRANSFERASE C18B11.09C-RELATED"/>
    <property type="match status" value="1"/>
</dbReference>
<dbReference type="InterPro" id="IPR001451">
    <property type="entry name" value="Hexapep"/>
</dbReference>
<dbReference type="RefSeq" id="WP_086160657.1">
    <property type="nucleotide sequence ID" value="NZ_CP021121.1"/>
</dbReference>
<dbReference type="GO" id="GO:0008374">
    <property type="term" value="F:O-acyltransferase activity"/>
    <property type="evidence" value="ECO:0007669"/>
    <property type="project" value="TreeGrafter"/>
</dbReference>
<dbReference type="InterPro" id="IPR018357">
    <property type="entry name" value="Hexapep_transf_CS"/>
</dbReference>
<dbReference type="InterPro" id="IPR051159">
    <property type="entry name" value="Hexapeptide_acetyltransf"/>
</dbReference>
<evidence type="ECO:0000256" key="1">
    <source>
        <dbReference type="ARBA" id="ARBA00007274"/>
    </source>
</evidence>
<dbReference type="Pfam" id="PF00132">
    <property type="entry name" value="Hexapep"/>
    <property type="match status" value="1"/>
</dbReference>
<organism evidence="5 6">
    <name type="scientific">Streptomyces marincola</name>
    <dbReference type="NCBI Taxonomy" id="2878388"/>
    <lineage>
        <taxon>Bacteria</taxon>
        <taxon>Bacillati</taxon>
        <taxon>Actinomycetota</taxon>
        <taxon>Actinomycetes</taxon>
        <taxon>Kitasatosporales</taxon>
        <taxon>Streptomycetaceae</taxon>
        <taxon>Streptomyces</taxon>
    </lineage>
</organism>
<dbReference type="GO" id="GO:0005829">
    <property type="term" value="C:cytosol"/>
    <property type="evidence" value="ECO:0007669"/>
    <property type="project" value="TreeGrafter"/>
</dbReference>
<keyword evidence="2 5" id="KW-0808">Transferase</keyword>
<evidence type="ECO:0000313" key="6">
    <source>
        <dbReference type="Proteomes" id="UP000194218"/>
    </source>
</evidence>
<dbReference type="KEGG" id="smao:CAG99_19980"/>
<feature type="region of interest" description="Disordered" evidence="4">
    <location>
        <begin position="1"/>
        <end position="59"/>
    </location>
</feature>
<gene>
    <name evidence="5" type="ORF">CAG99_19980</name>
</gene>
<name>A0A1W7D1B9_9ACTN</name>
<dbReference type="AlphaFoldDB" id="A0A1W7D1B9"/>
<evidence type="ECO:0000256" key="2">
    <source>
        <dbReference type="ARBA" id="ARBA00022679"/>
    </source>
</evidence>
<reference evidence="5 6" key="1">
    <citation type="submission" date="2017-05" db="EMBL/GenBank/DDBJ databases">
        <title>Complete genome sequence of Streptomyces sp. SCSIO 03032 revealed the diverse biosynthetic pathways for its bioactive secondary metabolites.</title>
        <authorList>
            <person name="Ma L."/>
            <person name="Zhu Y."/>
            <person name="Zhang W."/>
            <person name="Zhang G."/>
            <person name="Tian X."/>
            <person name="Zhang S."/>
            <person name="Zhang C."/>
        </authorList>
    </citation>
    <scope>NUCLEOTIDE SEQUENCE [LARGE SCALE GENOMIC DNA]</scope>
    <source>
        <strain evidence="5 6">SCSIO 03032</strain>
    </source>
</reference>
<dbReference type="CDD" id="cd04647">
    <property type="entry name" value="LbH_MAT_like"/>
    <property type="match status" value="1"/>
</dbReference>
<dbReference type="PROSITE" id="PS00101">
    <property type="entry name" value="HEXAPEP_TRANSFERASES"/>
    <property type="match status" value="1"/>
</dbReference>